<evidence type="ECO:0000256" key="4">
    <source>
        <dbReference type="SAM" id="SignalP"/>
    </source>
</evidence>
<dbReference type="PANTHER" id="PTHR33138:SF30">
    <property type="entry name" value="LEAF RUST 10 DISEASE-RESISTANCE LOCUS RECEPTOR-LIKE PROTEIN KINASE-LIKE 2.7"/>
    <property type="match status" value="1"/>
</dbReference>
<dbReference type="Proteomes" id="UP001567538">
    <property type="component" value="Unassembled WGS sequence"/>
</dbReference>
<organism evidence="6 7">
    <name type="scientific">Salvia divinorum</name>
    <name type="common">Maria pastora</name>
    <name type="synonym">Diviner's sage</name>
    <dbReference type="NCBI Taxonomy" id="28513"/>
    <lineage>
        <taxon>Eukaryota</taxon>
        <taxon>Viridiplantae</taxon>
        <taxon>Streptophyta</taxon>
        <taxon>Embryophyta</taxon>
        <taxon>Tracheophyta</taxon>
        <taxon>Spermatophyta</taxon>
        <taxon>Magnoliopsida</taxon>
        <taxon>eudicotyledons</taxon>
        <taxon>Gunneridae</taxon>
        <taxon>Pentapetalae</taxon>
        <taxon>asterids</taxon>
        <taxon>lamiids</taxon>
        <taxon>Lamiales</taxon>
        <taxon>Lamiaceae</taxon>
        <taxon>Nepetoideae</taxon>
        <taxon>Mentheae</taxon>
        <taxon>Salviinae</taxon>
        <taxon>Salvia</taxon>
        <taxon>Salvia subgen. Calosphace</taxon>
    </lineage>
</organism>
<dbReference type="EMBL" id="JBEAFC010000006">
    <property type="protein sequence ID" value="KAL1553112.1"/>
    <property type="molecule type" value="Genomic_DNA"/>
</dbReference>
<accession>A0ABD1HA52</accession>
<feature type="domain" description="Wall-associated receptor kinase galacturonan-binding" evidence="5">
    <location>
        <begin position="30"/>
        <end position="87"/>
    </location>
</feature>
<evidence type="ECO:0000259" key="5">
    <source>
        <dbReference type="Pfam" id="PF13947"/>
    </source>
</evidence>
<comment type="subcellular location">
    <subcellularLocation>
        <location evidence="1">Membrane</location>
        <topology evidence="1">Single-pass membrane protein</topology>
    </subcellularLocation>
</comment>
<dbReference type="Pfam" id="PF13947">
    <property type="entry name" value="GUB_WAK_bind"/>
    <property type="match status" value="1"/>
</dbReference>
<evidence type="ECO:0000313" key="7">
    <source>
        <dbReference type="Proteomes" id="UP001567538"/>
    </source>
</evidence>
<keyword evidence="3" id="KW-0812">Transmembrane</keyword>
<proteinExistence type="predicted"/>
<keyword evidence="7" id="KW-1185">Reference proteome</keyword>
<dbReference type="PANTHER" id="PTHR33138">
    <property type="entry name" value="OS01G0690200 PROTEIN"/>
    <property type="match status" value="1"/>
</dbReference>
<dbReference type="AlphaFoldDB" id="A0ABD1HA52"/>
<evidence type="ECO:0000256" key="2">
    <source>
        <dbReference type="ARBA" id="ARBA00022729"/>
    </source>
</evidence>
<comment type="caution">
    <text evidence="6">The sequence shown here is derived from an EMBL/GenBank/DDBJ whole genome shotgun (WGS) entry which is preliminary data.</text>
</comment>
<sequence length="366" mass="40765">MISSDQNLITSSLLLILSLHSLFESCDAICTPSSCGIFPNISSPFRLSSDPKNCGDPRFELACENNVTSIALHSHRYYVKAIKYTNNDYYADPTIRLVDASINNDDICSFPTYSLYAYHFTSDNPNSLPYMENYNTLPINFISCPNPLRNSSLFTNVSSHCASDSSHHRYAYIKVGHMNASEVPYTCGADLIAMTSWHKFKDLNNASLSEIHESLLYGFKLTICRYCGTSKVSLLRRLVPILVVILACAGLLCAAVSPPVFTICGLAAVSLLLFYILLLLIYIIVVNTGPKQKSNSVFDYGLAFRIIYGFVSRIIISYRIPYFMPGNPLLAEVAVAIELIVLLSRVIIFPFYVVAFDLQIPKKAFV</sequence>
<dbReference type="InterPro" id="IPR025287">
    <property type="entry name" value="WAK_GUB"/>
</dbReference>
<keyword evidence="3" id="KW-1133">Transmembrane helix</keyword>
<evidence type="ECO:0000256" key="1">
    <source>
        <dbReference type="ARBA" id="ARBA00004167"/>
    </source>
</evidence>
<feature type="transmembrane region" description="Helical" evidence="3">
    <location>
        <begin position="297"/>
        <end position="316"/>
    </location>
</feature>
<dbReference type="GO" id="GO:0016020">
    <property type="term" value="C:membrane"/>
    <property type="evidence" value="ECO:0007669"/>
    <property type="project" value="UniProtKB-SubCell"/>
</dbReference>
<evidence type="ECO:0000256" key="3">
    <source>
        <dbReference type="SAM" id="Phobius"/>
    </source>
</evidence>
<evidence type="ECO:0000313" key="6">
    <source>
        <dbReference type="EMBL" id="KAL1553112.1"/>
    </source>
</evidence>
<feature type="transmembrane region" description="Helical" evidence="3">
    <location>
        <begin position="234"/>
        <end position="256"/>
    </location>
</feature>
<feature type="chain" id="PRO_5044842664" evidence="4">
    <location>
        <begin position="29"/>
        <end position="366"/>
    </location>
</feature>
<feature type="transmembrane region" description="Helical" evidence="3">
    <location>
        <begin position="263"/>
        <end position="285"/>
    </location>
</feature>
<keyword evidence="2 4" id="KW-0732">Signal</keyword>
<reference evidence="6 7" key="1">
    <citation type="submission" date="2024-06" db="EMBL/GenBank/DDBJ databases">
        <title>A chromosome level genome sequence of Diviner's sage (Salvia divinorum).</title>
        <authorList>
            <person name="Ford S.A."/>
            <person name="Ro D.-K."/>
            <person name="Ness R.W."/>
            <person name="Phillips M.A."/>
        </authorList>
    </citation>
    <scope>NUCLEOTIDE SEQUENCE [LARGE SCALE GENOMIC DNA]</scope>
    <source>
        <strain evidence="6">SAF-2024a</strain>
        <tissue evidence="6">Leaf</tissue>
    </source>
</reference>
<protein>
    <submittedName>
        <fullName evidence="6">LEAF RUST 10 DISEASE-RESISTANCE LOCUS RECEPTOR-LIKE PROTEIN KINASE-like 2.5</fullName>
    </submittedName>
</protein>
<feature type="signal peptide" evidence="4">
    <location>
        <begin position="1"/>
        <end position="28"/>
    </location>
</feature>
<keyword evidence="3" id="KW-0472">Membrane</keyword>
<feature type="transmembrane region" description="Helical" evidence="3">
    <location>
        <begin position="328"/>
        <end position="353"/>
    </location>
</feature>
<gene>
    <name evidence="6" type="ORF">AAHA92_13826</name>
</gene>
<name>A0ABD1HA52_SALDI</name>